<proteinExistence type="predicted"/>
<accession>A0A0F0LQ81</accession>
<dbReference type="Proteomes" id="UP000033451">
    <property type="component" value="Unassembled WGS sequence"/>
</dbReference>
<organism evidence="2 3">
    <name type="scientific">Microbacterium ginsengisoli</name>
    <dbReference type="NCBI Taxonomy" id="400772"/>
    <lineage>
        <taxon>Bacteria</taxon>
        <taxon>Bacillati</taxon>
        <taxon>Actinomycetota</taxon>
        <taxon>Actinomycetes</taxon>
        <taxon>Micrococcales</taxon>
        <taxon>Microbacteriaceae</taxon>
        <taxon>Microbacterium</taxon>
    </lineage>
</organism>
<evidence type="ECO:0000313" key="3">
    <source>
        <dbReference type="Proteomes" id="UP000033451"/>
    </source>
</evidence>
<gene>
    <name evidence="2" type="ORF">RR49_02530</name>
</gene>
<dbReference type="STRING" id="400772.RR49_02530"/>
<feature type="compositionally biased region" description="Polar residues" evidence="1">
    <location>
        <begin position="9"/>
        <end position="31"/>
    </location>
</feature>
<dbReference type="OrthoDB" id="5346627at2"/>
<dbReference type="EMBL" id="JYIY01000079">
    <property type="protein sequence ID" value="KJL35308.1"/>
    <property type="molecule type" value="Genomic_DNA"/>
</dbReference>
<name>A0A0F0LQ81_9MICO</name>
<feature type="region of interest" description="Disordered" evidence="1">
    <location>
        <begin position="1"/>
        <end position="31"/>
    </location>
</feature>
<keyword evidence="3" id="KW-1185">Reference proteome</keyword>
<reference evidence="2 3" key="1">
    <citation type="submission" date="2015-02" db="EMBL/GenBank/DDBJ databases">
        <title>Draft genome sequences of ten Microbacterium spp. with emphasis on heavy metal contaminated environments.</title>
        <authorList>
            <person name="Corretto E."/>
        </authorList>
    </citation>
    <scope>NUCLEOTIDE SEQUENCE [LARGE SCALE GENOMIC DNA]</scope>
    <source>
        <strain evidence="2 3">DSM 18659</strain>
    </source>
</reference>
<evidence type="ECO:0000256" key="1">
    <source>
        <dbReference type="SAM" id="MobiDB-lite"/>
    </source>
</evidence>
<sequence>MSFPRRSGRSPTASRTAGRTPSTSARDGSTFSARLDQQLAEISPGYVIEQCKTKFGTLRYYARPEDADHIDAARFSDIIRDAEDESATVCEDCGQPAQ</sequence>
<dbReference type="AlphaFoldDB" id="A0A0F0LQ81"/>
<evidence type="ECO:0000313" key="2">
    <source>
        <dbReference type="EMBL" id="KJL35308.1"/>
    </source>
</evidence>
<comment type="caution">
    <text evidence="2">The sequence shown here is derived from an EMBL/GenBank/DDBJ whole genome shotgun (WGS) entry which is preliminary data.</text>
</comment>
<protein>
    <submittedName>
        <fullName evidence="2">Uncharacterized protein</fullName>
    </submittedName>
</protein>
<dbReference type="RefSeq" id="WP_048808862.1">
    <property type="nucleotide sequence ID" value="NZ_JYIY01000079.1"/>
</dbReference>
<dbReference type="PATRIC" id="fig|400772.4.peg.2541"/>